<keyword evidence="4" id="KW-1185">Reference proteome</keyword>
<dbReference type="AlphaFoldDB" id="A0A9E6TWJ8"/>
<dbReference type="InterPro" id="IPR041454">
    <property type="entry name" value="BsuBI/PstI_N"/>
</dbReference>
<accession>A0A9E6TWJ8</accession>
<reference evidence="3 4" key="1">
    <citation type="journal article" date="2020" name="Microorganisms">
        <title>Reliable Identification of Environmental Pseudomonas Isolates Using the rpoD Gene.</title>
        <authorList>
            <consortium name="The Broad Institute Genome Sequencing Platform"/>
            <person name="Girard L."/>
            <person name="Lood C."/>
            <person name="Rokni-Zadeh H."/>
            <person name="van Noort V."/>
            <person name="Lavigne R."/>
            <person name="De Mot R."/>
        </authorList>
    </citation>
    <scope>NUCLEOTIDE SEQUENCE [LARGE SCALE GENOMIC DNA]</scope>
    <source>
        <strain evidence="3 4">RW9S1A</strain>
    </source>
</reference>
<evidence type="ECO:0000259" key="1">
    <source>
        <dbReference type="Pfam" id="PF06616"/>
    </source>
</evidence>
<dbReference type="GO" id="GO:0003677">
    <property type="term" value="F:DNA binding"/>
    <property type="evidence" value="ECO:0007669"/>
    <property type="project" value="InterPro"/>
</dbReference>
<dbReference type="REBASE" id="509720">
    <property type="entry name" value="PspRS1AORF19630P"/>
</dbReference>
<dbReference type="EMBL" id="CP077095">
    <property type="protein sequence ID" value="QXI37524.1"/>
    <property type="molecule type" value="Genomic_DNA"/>
</dbReference>
<dbReference type="RefSeq" id="WP_186658402.1">
    <property type="nucleotide sequence ID" value="NZ_CP077095.1"/>
</dbReference>
<dbReference type="GO" id="GO:0000287">
    <property type="term" value="F:magnesium ion binding"/>
    <property type="evidence" value="ECO:0007669"/>
    <property type="project" value="InterPro"/>
</dbReference>
<dbReference type="KEGG" id="pxn:HU772_019625"/>
<dbReference type="Proteomes" id="UP000633418">
    <property type="component" value="Chromosome"/>
</dbReference>
<dbReference type="GO" id="GO:0009036">
    <property type="term" value="F:type II site-specific deoxyribonuclease activity"/>
    <property type="evidence" value="ECO:0007669"/>
    <property type="project" value="InterPro"/>
</dbReference>
<evidence type="ECO:0000259" key="2">
    <source>
        <dbReference type="Pfam" id="PF17728"/>
    </source>
</evidence>
<evidence type="ECO:0000313" key="4">
    <source>
        <dbReference type="Proteomes" id="UP000633418"/>
    </source>
</evidence>
<name>A0A9E6TWJ8_9PSED</name>
<dbReference type="GO" id="GO:0009307">
    <property type="term" value="P:DNA restriction-modification system"/>
    <property type="evidence" value="ECO:0007669"/>
    <property type="project" value="InterPro"/>
</dbReference>
<feature type="domain" description="BsuBI/PstI restriction endonuclease" evidence="1">
    <location>
        <begin position="156"/>
        <end position="308"/>
    </location>
</feature>
<dbReference type="InterPro" id="IPR041962">
    <property type="entry name" value="BsuBI/PstI_N_sf"/>
</dbReference>
<keyword evidence="3" id="KW-0540">Nuclease</keyword>
<protein>
    <submittedName>
        <fullName evidence="3">Restriction endonuclease</fullName>
    </submittedName>
</protein>
<dbReference type="Gene3D" id="1.10.10.1820">
    <property type="entry name" value="BsuBI/PstI restriction endonuclease-like"/>
    <property type="match status" value="1"/>
</dbReference>
<sequence>MTDKKHEYIEAAHQIIISLGLPRAQQSERSALSLLALLNLTPGRSWAEAENPLVGITPIMDWAREHYGKEYAPNSREAFRRQTMHQFCDAGVALYNPDKPDRPVNSPRAVYQVEPSALKLLRSFGSEQWHDNLTAYLAERETLIAKYAMEREHNRIPVEIAPGKEITLSPGEHSELIRAIVEDFAPRFAPGSLLVYAGDTGDKWGYFDAALLAELGVAVDSHGKMPDVVLHFVEKNWLLLVESVTSHGPVDGKRHSELAKLFAGSNAGLVYVTAFPNRTIMGRYLGEIAWETEVWVADAPSHLIHFNGVRFLGPYEEEGK</sequence>
<evidence type="ECO:0000313" key="3">
    <source>
        <dbReference type="EMBL" id="QXI37524.1"/>
    </source>
</evidence>
<keyword evidence="3" id="KW-0378">Hydrolase</keyword>
<reference evidence="3 4" key="2">
    <citation type="journal article" date="2021" name="Microorganisms">
        <title>The Ever-Expanding Pseudomonas Genus: Description of 43 New Species and Partition of the Pseudomonas putida Group.</title>
        <authorList>
            <person name="Girard L."/>
            <person name="Lood C."/>
            <person name="Hofte M."/>
            <person name="Vandamme P."/>
            <person name="Rokni-Zadeh H."/>
            <person name="van Noort V."/>
            <person name="Lavigne R."/>
            <person name="De Mot R."/>
        </authorList>
    </citation>
    <scope>NUCLEOTIDE SEQUENCE [LARGE SCALE GENOMIC DNA]</scope>
    <source>
        <strain evidence="3 4">RW9S1A</strain>
    </source>
</reference>
<proteinExistence type="predicted"/>
<feature type="domain" description="BsuBI/PstI restriction endonuclease HTH" evidence="2">
    <location>
        <begin position="8"/>
        <end position="144"/>
    </location>
</feature>
<dbReference type="Pfam" id="PF06616">
    <property type="entry name" value="BsuBI_PstI_RE"/>
    <property type="match status" value="1"/>
</dbReference>
<organism evidence="3 4">
    <name type="scientific">Pseudomonas xantholysinigenes</name>
    <dbReference type="NCBI Taxonomy" id="2745490"/>
    <lineage>
        <taxon>Bacteria</taxon>
        <taxon>Pseudomonadati</taxon>
        <taxon>Pseudomonadota</taxon>
        <taxon>Gammaproteobacteria</taxon>
        <taxon>Pseudomonadales</taxon>
        <taxon>Pseudomonadaceae</taxon>
        <taxon>Pseudomonas</taxon>
    </lineage>
</organism>
<dbReference type="Gene3D" id="3.40.1350.80">
    <property type="match status" value="1"/>
</dbReference>
<dbReference type="InterPro" id="IPR041963">
    <property type="entry name" value="BsuBI/PstI_C_sf"/>
</dbReference>
<dbReference type="InterPro" id="IPR009528">
    <property type="entry name" value="Restrct_endonuc_II_BsuBI_C"/>
</dbReference>
<gene>
    <name evidence="3" type="ORF">HU772_019625</name>
</gene>
<keyword evidence="3" id="KW-0255">Endonuclease</keyword>
<dbReference type="Pfam" id="PF17728">
    <property type="entry name" value="BsuBI_PstI_RE_N"/>
    <property type="match status" value="1"/>
</dbReference>